<name>A0AAW3VA80_9BURK</name>
<feature type="non-terminal residue" evidence="1">
    <location>
        <position position="1"/>
    </location>
</feature>
<dbReference type="EMBL" id="JACIIK010000026">
    <property type="protein sequence ID" value="MBB6207434.1"/>
    <property type="molecule type" value="Genomic_DNA"/>
</dbReference>
<accession>A0AAW3VA80</accession>
<dbReference type="AlphaFoldDB" id="A0AAW3VA80"/>
<protein>
    <submittedName>
        <fullName evidence="1">Uncharacterized protein</fullName>
    </submittedName>
</protein>
<dbReference type="Proteomes" id="UP000518681">
    <property type="component" value="Unassembled WGS sequence"/>
</dbReference>
<sequence>RVLLRGNLPPSAVVTLEECPTAYNPELYLNA</sequence>
<proteinExistence type="predicted"/>
<evidence type="ECO:0000313" key="1">
    <source>
        <dbReference type="EMBL" id="MBB6207434.1"/>
    </source>
</evidence>
<evidence type="ECO:0000313" key="2">
    <source>
        <dbReference type="Proteomes" id="UP000518681"/>
    </source>
</evidence>
<comment type="caution">
    <text evidence="1">The sequence shown here is derived from an EMBL/GenBank/DDBJ whole genome shotgun (WGS) entry which is preliminary data.</text>
</comment>
<reference evidence="1 2" key="1">
    <citation type="submission" date="2020-08" db="EMBL/GenBank/DDBJ databases">
        <title>Genomic Encyclopedia of Type Strains, Phase IV (KMG-V): Genome sequencing to study the core and pangenomes of soil and plant-associated prokaryotes.</title>
        <authorList>
            <person name="Whitman W."/>
        </authorList>
    </citation>
    <scope>NUCLEOTIDE SEQUENCE [LARGE SCALE GENOMIC DNA]</scope>
    <source>
        <strain evidence="1 2">SEMIA 4013</strain>
    </source>
</reference>
<organism evidence="1 2">
    <name type="scientific">Paraburkholderia fungorum</name>
    <dbReference type="NCBI Taxonomy" id="134537"/>
    <lineage>
        <taxon>Bacteria</taxon>
        <taxon>Pseudomonadati</taxon>
        <taxon>Pseudomonadota</taxon>
        <taxon>Betaproteobacteria</taxon>
        <taxon>Burkholderiales</taxon>
        <taxon>Burkholderiaceae</taxon>
        <taxon>Paraburkholderia</taxon>
    </lineage>
</organism>
<gene>
    <name evidence="1" type="ORF">GGD69_008343</name>
</gene>